<reference evidence="1 2" key="1">
    <citation type="submission" date="2018-02" db="EMBL/GenBank/DDBJ databases">
        <title>Draft genome of wild Prunus yedoensis var. nudiflora.</title>
        <authorList>
            <person name="Baek S."/>
            <person name="Kim J.-H."/>
            <person name="Choi K."/>
            <person name="Kim G.-B."/>
            <person name="Cho A."/>
            <person name="Jang H."/>
            <person name="Shin C.-H."/>
            <person name="Yu H.-J."/>
            <person name="Mun J.-H."/>
        </authorList>
    </citation>
    <scope>NUCLEOTIDE SEQUENCE [LARGE SCALE GENOMIC DNA]</scope>
    <source>
        <strain evidence="2">cv. Jeju island</strain>
        <tissue evidence="1">Leaf</tissue>
    </source>
</reference>
<dbReference type="STRING" id="2094558.A0A314YQK1"/>
<accession>A0A314YQK1</accession>
<dbReference type="OrthoDB" id="1878759at2759"/>
<dbReference type="InterPro" id="IPR038920">
    <property type="entry name" value="At3g05675-like"/>
</dbReference>
<dbReference type="PANTHER" id="PTHR31060">
    <property type="entry name" value="OSJNBA0011J08.25 PROTEIN-RELATED"/>
    <property type="match status" value="1"/>
</dbReference>
<dbReference type="AlphaFoldDB" id="A0A314YQK1"/>
<evidence type="ECO:0000313" key="2">
    <source>
        <dbReference type="Proteomes" id="UP000250321"/>
    </source>
</evidence>
<dbReference type="PANTHER" id="PTHR31060:SF7">
    <property type="entry name" value="OS06G0129200 PROTEIN"/>
    <property type="match status" value="1"/>
</dbReference>
<name>A0A314YQK1_PRUYE</name>
<dbReference type="UniPathway" id="UPA00143"/>
<keyword evidence="2" id="KW-1185">Reference proteome</keyword>
<dbReference type="Proteomes" id="UP000250321">
    <property type="component" value="Unassembled WGS sequence"/>
</dbReference>
<gene>
    <name evidence="1" type="ORF">Pyn_29865</name>
</gene>
<dbReference type="GO" id="GO:0016567">
    <property type="term" value="P:protein ubiquitination"/>
    <property type="evidence" value="ECO:0007669"/>
    <property type="project" value="UniProtKB-UniPathway"/>
</dbReference>
<protein>
    <submittedName>
        <fullName evidence="1">BTB/POZ domain-containing protein</fullName>
    </submittedName>
</protein>
<proteinExistence type="predicted"/>
<organism evidence="1 2">
    <name type="scientific">Prunus yedoensis var. nudiflora</name>
    <dbReference type="NCBI Taxonomy" id="2094558"/>
    <lineage>
        <taxon>Eukaryota</taxon>
        <taxon>Viridiplantae</taxon>
        <taxon>Streptophyta</taxon>
        <taxon>Embryophyta</taxon>
        <taxon>Tracheophyta</taxon>
        <taxon>Spermatophyta</taxon>
        <taxon>Magnoliopsida</taxon>
        <taxon>eudicotyledons</taxon>
        <taxon>Gunneridae</taxon>
        <taxon>Pentapetalae</taxon>
        <taxon>rosids</taxon>
        <taxon>fabids</taxon>
        <taxon>Rosales</taxon>
        <taxon>Rosaceae</taxon>
        <taxon>Amygdaloideae</taxon>
        <taxon>Amygdaleae</taxon>
        <taxon>Prunus</taxon>
    </lineage>
</organism>
<dbReference type="EMBL" id="PJQY01000490">
    <property type="protein sequence ID" value="PQQ10592.1"/>
    <property type="molecule type" value="Genomic_DNA"/>
</dbReference>
<comment type="caution">
    <text evidence="1">The sequence shown here is derived from an EMBL/GenBank/DDBJ whole genome shotgun (WGS) entry which is preliminary data.</text>
</comment>
<evidence type="ECO:0000313" key="1">
    <source>
        <dbReference type="EMBL" id="PQQ10592.1"/>
    </source>
</evidence>
<sequence length="75" mass="8191">MSEDLCQSIEGAMVTLVLALPSNDQADILADWMGAEQVRYPDLSEAFEVWCFRTKSAKRRLVEGLDGAGNATVSL</sequence>